<dbReference type="PANTHER" id="PTHR32347:SF23">
    <property type="entry name" value="BLL5650 PROTEIN"/>
    <property type="match status" value="1"/>
</dbReference>
<dbReference type="SUPFAM" id="SSF111369">
    <property type="entry name" value="HlyD-like secretion proteins"/>
    <property type="match status" value="2"/>
</dbReference>
<keyword evidence="2" id="KW-0175">Coiled coil</keyword>
<dbReference type="InterPro" id="IPR050465">
    <property type="entry name" value="UPF0194_transport"/>
</dbReference>
<dbReference type="GO" id="GO:0030313">
    <property type="term" value="C:cell envelope"/>
    <property type="evidence" value="ECO:0007669"/>
    <property type="project" value="UniProtKB-SubCell"/>
</dbReference>
<name>A0A0P0NYJ0_9CAUL</name>
<dbReference type="Gene3D" id="1.10.287.470">
    <property type="entry name" value="Helix hairpin bin"/>
    <property type="match status" value="2"/>
</dbReference>
<sequence length="326" mass="34958">MRPRMKMVAGVALALGVVSIAWWSFARSADGPRVLTGYIEGERIYLAAPSAGVVSALYVEEGARVAAGAATFLIDPRERSAQVSGAQASLSAAEARAEDARKGQRAQELSVIDAQLGAAEATLRQADADYGRIEPLVRRGIYAPARLDQVRAERDAARANVAAIRRQREVATLGQREDAIRAADEQAAQARGALAEASVRLTTLSPPAPVDARVEEIFFRLGEYAAANQPILALLADGDVKLRFYVPQAEMVAYQPGGIVRFSCDGCGESRTARISWVSPRPEFTPPVLYGRGSRDRLVYQVEARPSAPRSLNPGLPVDVEPLAVP</sequence>
<dbReference type="KEGG" id="chq:AQ619_07175"/>
<dbReference type="Proteomes" id="UP000056905">
    <property type="component" value="Chromosome"/>
</dbReference>
<proteinExistence type="predicted"/>
<keyword evidence="5" id="KW-1185">Reference proteome</keyword>
<evidence type="ECO:0000313" key="4">
    <source>
        <dbReference type="EMBL" id="ALL13151.1"/>
    </source>
</evidence>
<dbReference type="PANTHER" id="PTHR32347">
    <property type="entry name" value="EFFLUX SYSTEM COMPONENT YKNX-RELATED"/>
    <property type="match status" value="1"/>
</dbReference>
<dbReference type="InterPro" id="IPR059052">
    <property type="entry name" value="HH_YbhG-like"/>
</dbReference>
<gene>
    <name evidence="4" type="ORF">AQ619_07175</name>
</gene>
<dbReference type="Gene3D" id="2.40.50.100">
    <property type="match status" value="1"/>
</dbReference>
<organism evidence="4 5">
    <name type="scientific">Caulobacter henricii</name>
    <dbReference type="NCBI Taxonomy" id="69395"/>
    <lineage>
        <taxon>Bacteria</taxon>
        <taxon>Pseudomonadati</taxon>
        <taxon>Pseudomonadota</taxon>
        <taxon>Alphaproteobacteria</taxon>
        <taxon>Caulobacterales</taxon>
        <taxon>Caulobacteraceae</taxon>
        <taxon>Caulobacter</taxon>
    </lineage>
</organism>
<evidence type="ECO:0000313" key="5">
    <source>
        <dbReference type="Proteomes" id="UP000056905"/>
    </source>
</evidence>
<feature type="domain" description="YbhG-like alpha-helical hairpin" evidence="3">
    <location>
        <begin position="78"/>
        <end position="201"/>
    </location>
</feature>
<evidence type="ECO:0000256" key="2">
    <source>
        <dbReference type="ARBA" id="ARBA00023054"/>
    </source>
</evidence>
<dbReference type="AlphaFoldDB" id="A0A0P0NYJ0"/>
<dbReference type="Pfam" id="PF25881">
    <property type="entry name" value="HH_YBHG"/>
    <property type="match status" value="1"/>
</dbReference>
<dbReference type="EMBL" id="CP013002">
    <property type="protein sequence ID" value="ALL13151.1"/>
    <property type="molecule type" value="Genomic_DNA"/>
</dbReference>
<dbReference type="STRING" id="69395.AQ619_07175"/>
<evidence type="ECO:0000259" key="3">
    <source>
        <dbReference type="Pfam" id="PF25881"/>
    </source>
</evidence>
<accession>A0A0P0NYJ0</accession>
<reference evidence="4 5" key="1">
    <citation type="submission" date="2015-10" db="EMBL/GenBank/DDBJ databases">
        <title>Conservation of the essential genome among Caulobacter and Brevundimonas species.</title>
        <authorList>
            <person name="Scott D."/>
            <person name="Ely B."/>
        </authorList>
    </citation>
    <scope>NUCLEOTIDE SEQUENCE [LARGE SCALE GENOMIC DNA]</scope>
    <source>
        <strain evidence="4 5">CB4</strain>
    </source>
</reference>
<comment type="subcellular location">
    <subcellularLocation>
        <location evidence="1">Cell envelope</location>
    </subcellularLocation>
</comment>
<evidence type="ECO:0000256" key="1">
    <source>
        <dbReference type="ARBA" id="ARBA00004196"/>
    </source>
</evidence>
<protein>
    <submittedName>
        <fullName evidence="4">Secretion protein HlyD</fullName>
    </submittedName>
</protein>